<dbReference type="InterPro" id="IPR007269">
    <property type="entry name" value="ICMT_MeTrfase"/>
</dbReference>
<proteinExistence type="predicted"/>
<dbReference type="GO" id="GO:0004671">
    <property type="term" value="F:protein C-terminal S-isoprenylcysteine carboxyl O-methyltransferase activity"/>
    <property type="evidence" value="ECO:0007669"/>
    <property type="project" value="InterPro"/>
</dbReference>
<keyword evidence="6" id="KW-0808">Transferase</keyword>
<feature type="transmembrane region" description="Helical" evidence="5">
    <location>
        <begin position="6"/>
        <end position="26"/>
    </location>
</feature>
<feature type="transmembrane region" description="Helical" evidence="5">
    <location>
        <begin position="46"/>
        <end position="64"/>
    </location>
</feature>
<evidence type="ECO:0000256" key="3">
    <source>
        <dbReference type="ARBA" id="ARBA00022989"/>
    </source>
</evidence>
<feature type="transmembrane region" description="Helical" evidence="5">
    <location>
        <begin position="76"/>
        <end position="96"/>
    </location>
</feature>
<evidence type="ECO:0000256" key="4">
    <source>
        <dbReference type="ARBA" id="ARBA00023136"/>
    </source>
</evidence>
<gene>
    <name evidence="6" type="ORF">Vau01_048580</name>
</gene>
<dbReference type="AlphaFoldDB" id="A0A8J4E2T5"/>
<keyword evidence="4 5" id="KW-0472">Membrane</keyword>
<dbReference type="PANTHER" id="PTHR43847:SF1">
    <property type="entry name" value="BLL3993 PROTEIN"/>
    <property type="match status" value="1"/>
</dbReference>
<evidence type="ECO:0000313" key="7">
    <source>
        <dbReference type="Proteomes" id="UP000612585"/>
    </source>
</evidence>
<keyword evidence="3 5" id="KW-1133">Transmembrane helix</keyword>
<evidence type="ECO:0000313" key="6">
    <source>
        <dbReference type="EMBL" id="GIJ57342.1"/>
    </source>
</evidence>
<evidence type="ECO:0000256" key="1">
    <source>
        <dbReference type="ARBA" id="ARBA00004141"/>
    </source>
</evidence>
<dbReference type="GO" id="GO:0032259">
    <property type="term" value="P:methylation"/>
    <property type="evidence" value="ECO:0007669"/>
    <property type="project" value="UniProtKB-KW"/>
</dbReference>
<feature type="transmembrane region" description="Helical" evidence="5">
    <location>
        <begin position="131"/>
        <end position="160"/>
    </location>
</feature>
<comment type="subcellular location">
    <subcellularLocation>
        <location evidence="1">Membrane</location>
        <topology evidence="1">Multi-pass membrane protein</topology>
    </subcellularLocation>
</comment>
<protein>
    <submittedName>
        <fullName evidence="6">Protein-S-isoprenylcysteine methyltransferase</fullName>
    </submittedName>
</protein>
<evidence type="ECO:0000256" key="2">
    <source>
        <dbReference type="ARBA" id="ARBA00022692"/>
    </source>
</evidence>
<dbReference type="PANTHER" id="PTHR43847">
    <property type="entry name" value="BLL3993 PROTEIN"/>
    <property type="match status" value="1"/>
</dbReference>
<keyword evidence="2 5" id="KW-0812">Transmembrane</keyword>
<sequence length="193" mass="21270">MRGVPALSWPLRVSILCWFAFEVGLLARDLANRKDRRGRDRGTRAIVSLTLVLSILIGWLLHRWAPALDTPAADAFAVVGVVVIWMGLAVRVWAVLTLAGSFSTFIQVDADQAVVTRGPYRWVRHPSYTGLLLIALGLGLSAGNWLSLAVCVAGTTLGLVPRITVEESELVRVLGERYRAYQRATRRLVPGLW</sequence>
<keyword evidence="7" id="KW-1185">Reference proteome</keyword>
<reference evidence="6" key="1">
    <citation type="submission" date="2021-01" db="EMBL/GenBank/DDBJ databases">
        <title>Whole genome shotgun sequence of Virgisporangium aurantiacum NBRC 16421.</title>
        <authorList>
            <person name="Komaki H."/>
            <person name="Tamura T."/>
        </authorList>
    </citation>
    <scope>NUCLEOTIDE SEQUENCE</scope>
    <source>
        <strain evidence="6">NBRC 16421</strain>
    </source>
</reference>
<comment type="caution">
    <text evidence="6">The sequence shown here is derived from an EMBL/GenBank/DDBJ whole genome shotgun (WGS) entry which is preliminary data.</text>
</comment>
<dbReference type="Gene3D" id="1.20.120.1630">
    <property type="match status" value="1"/>
</dbReference>
<dbReference type="EMBL" id="BOPG01000031">
    <property type="protein sequence ID" value="GIJ57342.1"/>
    <property type="molecule type" value="Genomic_DNA"/>
</dbReference>
<dbReference type="GO" id="GO:0016020">
    <property type="term" value="C:membrane"/>
    <property type="evidence" value="ECO:0007669"/>
    <property type="project" value="UniProtKB-SubCell"/>
</dbReference>
<dbReference type="Pfam" id="PF04140">
    <property type="entry name" value="ICMT"/>
    <property type="match status" value="1"/>
</dbReference>
<dbReference type="Proteomes" id="UP000612585">
    <property type="component" value="Unassembled WGS sequence"/>
</dbReference>
<name>A0A8J4E2T5_9ACTN</name>
<keyword evidence="6" id="KW-0489">Methyltransferase</keyword>
<dbReference type="InterPro" id="IPR052527">
    <property type="entry name" value="Metal_cation-efflux_comp"/>
</dbReference>
<organism evidence="6 7">
    <name type="scientific">Virgisporangium aurantiacum</name>
    <dbReference type="NCBI Taxonomy" id="175570"/>
    <lineage>
        <taxon>Bacteria</taxon>
        <taxon>Bacillati</taxon>
        <taxon>Actinomycetota</taxon>
        <taxon>Actinomycetes</taxon>
        <taxon>Micromonosporales</taxon>
        <taxon>Micromonosporaceae</taxon>
        <taxon>Virgisporangium</taxon>
    </lineage>
</organism>
<evidence type="ECO:0000256" key="5">
    <source>
        <dbReference type="SAM" id="Phobius"/>
    </source>
</evidence>
<accession>A0A8J4E2T5</accession>